<feature type="compositionally biased region" description="Basic and acidic residues" evidence="2">
    <location>
        <begin position="325"/>
        <end position="349"/>
    </location>
</feature>
<gene>
    <name evidence="3" type="ORF">IFR04_003608</name>
</gene>
<dbReference type="EMBL" id="JAFJYH010000037">
    <property type="protein sequence ID" value="KAG4423242.1"/>
    <property type="molecule type" value="Genomic_DNA"/>
</dbReference>
<organism evidence="3 4">
    <name type="scientific">Cadophora malorum</name>
    <dbReference type="NCBI Taxonomy" id="108018"/>
    <lineage>
        <taxon>Eukaryota</taxon>
        <taxon>Fungi</taxon>
        <taxon>Dikarya</taxon>
        <taxon>Ascomycota</taxon>
        <taxon>Pezizomycotina</taxon>
        <taxon>Leotiomycetes</taxon>
        <taxon>Helotiales</taxon>
        <taxon>Ploettnerulaceae</taxon>
        <taxon>Cadophora</taxon>
    </lineage>
</organism>
<feature type="compositionally biased region" description="Polar residues" evidence="2">
    <location>
        <begin position="225"/>
        <end position="240"/>
    </location>
</feature>
<evidence type="ECO:0000313" key="3">
    <source>
        <dbReference type="EMBL" id="KAG4423242.1"/>
    </source>
</evidence>
<sequence>MAYQGPTKMELLVLITKYNLAYPTDKIKPQITASVNDRESNMVKDIIAQDAARRAKYPYNSFQRQAQKLQPLLEKVLRLSNFRSYNDFDWMELLIAVNDMLKLVRSKMQETQMINSERIKKELERRKAEYSEEKIRRAKEELERLANEKIERGKVEKEKMEQAEKAAVLETAKVNAPQTERPRNKLQKRPPPLAQPIYAIQPKEQRLGNRGTTPAPVASPKAMDVQNQGSPAEPPQNYTPQVPPFCPYPISATTTAKPEACDSMERVEIPEPKCHHVTGYYPESAPPPALPPRKNTIPTGDMDPADPAKPTDQPTRPALQTRILSTDEPKKKVSFDGKEENNPKDKDEDTIMTGMDVPPPVPGGWKDESVKVLSVVQPEAVLPGEKAPRRKKGTEPEYHQEKMDEAHWKALRVASEISKYSWPGAQDE</sequence>
<feature type="region of interest" description="Disordered" evidence="2">
    <location>
        <begin position="278"/>
        <end position="366"/>
    </location>
</feature>
<accession>A0A8H7WEA5</accession>
<name>A0A8H7WEA5_9HELO</name>
<reference evidence="3" key="1">
    <citation type="submission" date="2021-02" db="EMBL/GenBank/DDBJ databases">
        <title>Genome sequence Cadophora malorum strain M34.</title>
        <authorList>
            <person name="Stefanovic E."/>
            <person name="Vu D."/>
            <person name="Scully C."/>
            <person name="Dijksterhuis J."/>
            <person name="Roader J."/>
            <person name="Houbraken J."/>
        </authorList>
    </citation>
    <scope>NUCLEOTIDE SEQUENCE</scope>
    <source>
        <strain evidence="3">M34</strain>
    </source>
</reference>
<proteinExistence type="predicted"/>
<comment type="caution">
    <text evidence="3">The sequence shown here is derived from an EMBL/GenBank/DDBJ whole genome shotgun (WGS) entry which is preliminary data.</text>
</comment>
<evidence type="ECO:0000313" key="4">
    <source>
        <dbReference type="Proteomes" id="UP000664132"/>
    </source>
</evidence>
<dbReference type="AlphaFoldDB" id="A0A8H7WEA5"/>
<dbReference type="Proteomes" id="UP000664132">
    <property type="component" value="Unassembled WGS sequence"/>
</dbReference>
<feature type="region of interest" description="Disordered" evidence="2">
    <location>
        <begin position="203"/>
        <end position="250"/>
    </location>
</feature>
<evidence type="ECO:0000256" key="1">
    <source>
        <dbReference type="SAM" id="Coils"/>
    </source>
</evidence>
<dbReference type="OrthoDB" id="3557786at2759"/>
<keyword evidence="1" id="KW-0175">Coiled coil</keyword>
<protein>
    <submittedName>
        <fullName evidence="3">Uncharacterized protein</fullName>
    </submittedName>
</protein>
<feature type="coiled-coil region" evidence="1">
    <location>
        <begin position="113"/>
        <end position="158"/>
    </location>
</feature>
<evidence type="ECO:0000256" key="2">
    <source>
        <dbReference type="SAM" id="MobiDB-lite"/>
    </source>
</evidence>
<keyword evidence="4" id="KW-1185">Reference proteome</keyword>
<feature type="compositionally biased region" description="Basic and acidic residues" evidence="2">
    <location>
        <begin position="393"/>
        <end position="403"/>
    </location>
</feature>
<feature type="region of interest" description="Disordered" evidence="2">
    <location>
        <begin position="381"/>
        <end position="403"/>
    </location>
</feature>